<keyword evidence="2" id="KW-0808">Transferase</keyword>
<accession>A0ABR4WAX1</accession>
<dbReference type="EMBL" id="ARXU01000010">
    <property type="protein sequence ID" value="KGD60553.1"/>
    <property type="molecule type" value="Genomic_DNA"/>
</dbReference>
<organism evidence="5 6">
    <name type="scientific">Alcanivorax jadensis T9</name>
    <dbReference type="NCBI Taxonomy" id="1177181"/>
    <lineage>
        <taxon>Bacteria</taxon>
        <taxon>Pseudomonadati</taxon>
        <taxon>Pseudomonadota</taxon>
        <taxon>Gammaproteobacteria</taxon>
        <taxon>Oceanospirillales</taxon>
        <taxon>Alcanivoracaceae</taxon>
        <taxon>Alcanivorax</taxon>
    </lineage>
</organism>
<gene>
    <name evidence="5" type="ORF">T9A_02509</name>
</gene>
<dbReference type="Pfam" id="PF01553">
    <property type="entry name" value="Acyltransferase"/>
    <property type="match status" value="1"/>
</dbReference>
<dbReference type="RefSeq" id="WP_035248994.1">
    <property type="nucleotide sequence ID" value="NZ_ARXU01000010.1"/>
</dbReference>
<feature type="domain" description="Phospholipid/glycerol acyltransferase" evidence="4">
    <location>
        <begin position="43"/>
        <end position="155"/>
    </location>
</feature>
<reference evidence="5 6" key="1">
    <citation type="submission" date="2012-09" db="EMBL/GenBank/DDBJ databases">
        <title>Genome Sequence of alkane-degrading Bacterium Alcanivorax jadensis T9.</title>
        <authorList>
            <person name="Lai Q."/>
            <person name="Shao Z."/>
        </authorList>
    </citation>
    <scope>NUCLEOTIDE SEQUENCE [LARGE SCALE GENOMIC DNA]</scope>
    <source>
        <strain evidence="5 6">T9</strain>
    </source>
</reference>
<evidence type="ECO:0000259" key="4">
    <source>
        <dbReference type="SMART" id="SM00563"/>
    </source>
</evidence>
<evidence type="ECO:0000256" key="3">
    <source>
        <dbReference type="ARBA" id="ARBA00023315"/>
    </source>
</evidence>
<keyword evidence="3 5" id="KW-0012">Acyltransferase</keyword>
<dbReference type="GO" id="GO:0016746">
    <property type="term" value="F:acyltransferase activity"/>
    <property type="evidence" value="ECO:0007669"/>
    <property type="project" value="UniProtKB-KW"/>
</dbReference>
<evidence type="ECO:0000256" key="1">
    <source>
        <dbReference type="ARBA" id="ARBA00005189"/>
    </source>
</evidence>
<dbReference type="SUPFAM" id="SSF69593">
    <property type="entry name" value="Glycerol-3-phosphate (1)-acyltransferase"/>
    <property type="match status" value="1"/>
</dbReference>
<evidence type="ECO:0000313" key="6">
    <source>
        <dbReference type="Proteomes" id="UP000029443"/>
    </source>
</evidence>
<dbReference type="PANTHER" id="PTHR10434">
    <property type="entry name" value="1-ACYL-SN-GLYCEROL-3-PHOSPHATE ACYLTRANSFERASE"/>
    <property type="match status" value="1"/>
</dbReference>
<proteinExistence type="predicted"/>
<dbReference type="Proteomes" id="UP000029443">
    <property type="component" value="Unassembled WGS sequence"/>
</dbReference>
<keyword evidence="6" id="KW-1185">Reference proteome</keyword>
<dbReference type="CDD" id="cd07988">
    <property type="entry name" value="LPLAT_ABO13168-like"/>
    <property type="match status" value="1"/>
</dbReference>
<evidence type="ECO:0000256" key="2">
    <source>
        <dbReference type="ARBA" id="ARBA00022679"/>
    </source>
</evidence>
<protein>
    <submittedName>
        <fullName evidence="5">1-acyl-sn-glycerol-3-phosphate acyltransferase</fullName>
    </submittedName>
</protein>
<comment type="pathway">
    <text evidence="1">Lipid metabolism.</text>
</comment>
<sequence>MSSPQDSDYPRRGNAFSRWLASGFLRLAGWRVTNPMPAVPKAVIIGGPHTSNWDGIYTLAAMMQLGLDAHVMIKDSAFKGPFGAMLRWMGALPIARHKAGGVVEQTVAQFNSRDKLVMVVAPEGTRGGATQWKTGFYRIAEQAGVPIVLATADYRKKEITFARVIEPCGDMEKDLAEIFECYASIHPRHPDKLSAPLKALRERR</sequence>
<name>A0ABR4WAX1_9GAMM</name>
<dbReference type="SMART" id="SM00563">
    <property type="entry name" value="PlsC"/>
    <property type="match status" value="1"/>
</dbReference>
<comment type="caution">
    <text evidence="5">The sequence shown here is derived from an EMBL/GenBank/DDBJ whole genome shotgun (WGS) entry which is preliminary data.</text>
</comment>
<dbReference type="InterPro" id="IPR002123">
    <property type="entry name" value="Plipid/glycerol_acylTrfase"/>
</dbReference>
<evidence type="ECO:0000313" key="5">
    <source>
        <dbReference type="EMBL" id="KGD60553.1"/>
    </source>
</evidence>
<dbReference type="PANTHER" id="PTHR10434:SF9">
    <property type="entry name" value="PHOSPHOLIPID_GLYCEROL ACYLTRANSFERASE DOMAIN-CONTAINING PROTEIN"/>
    <property type="match status" value="1"/>
</dbReference>